<organism evidence="4">
    <name type="scientific">Methanobacterium formicicum</name>
    <dbReference type="NCBI Taxonomy" id="2162"/>
    <lineage>
        <taxon>Archaea</taxon>
        <taxon>Methanobacteriati</taxon>
        <taxon>Methanobacteriota</taxon>
        <taxon>Methanomada group</taxon>
        <taxon>Methanobacteria</taxon>
        <taxon>Methanobacteriales</taxon>
        <taxon>Methanobacteriaceae</taxon>
        <taxon>Methanobacterium</taxon>
    </lineage>
</organism>
<sequence>MVLPICDVCLKSGMLCQGCENKLKTGEISQLDLDIAKILYRVGDGKIGYKRTIEIGDVVIIITEKDQVGKLIGKGGKIVREISKTLERKIRVVGEDSDFKAVATDILAPARISGINIVYGKDGEQRYKIRVRGEDARRLPAKLDVLNSIIQELTGEKTLLVIDRNN</sequence>
<reference evidence="4" key="2">
    <citation type="submission" date="2014-08" db="EMBL/GenBank/DDBJ databases">
        <authorList>
            <person name="Wibberg D."/>
        </authorList>
    </citation>
    <scope>NUCLEOTIDE SEQUENCE</scope>
</reference>
<keyword evidence="1" id="KW-0694">RNA-binding</keyword>
<dbReference type="OrthoDB" id="4111at2157"/>
<dbReference type="EMBL" id="LN515531">
    <property type="protein sequence ID" value="CEA13371.1"/>
    <property type="molecule type" value="Genomic_DNA"/>
</dbReference>
<dbReference type="Proteomes" id="UP000029661">
    <property type="component" value="Chromosome"/>
</dbReference>
<name>A0A090JV59_METFO</name>
<evidence type="ECO:0000313" key="3">
    <source>
        <dbReference type="EMBL" id="AIS31104.1"/>
    </source>
</evidence>
<dbReference type="KEGG" id="mfi:DSM1535_1030"/>
<dbReference type="PATRIC" id="fig|2162.10.peg.2190"/>
<gene>
    <name evidence="3" type="ORF">BRM9_0275</name>
    <name evidence="4" type="ORF">DSM1535_1030</name>
    <name evidence="6" type="ORF">ISP06_09765</name>
    <name evidence="5" type="ORF">MB9_2121</name>
</gene>
<dbReference type="NCBIfam" id="NF005013">
    <property type="entry name" value="PRK06418.1"/>
    <property type="match status" value="1"/>
</dbReference>
<dbReference type="SUPFAM" id="SSF54814">
    <property type="entry name" value="Prokaryotic type KH domain (KH-domain type II)"/>
    <property type="match status" value="1"/>
</dbReference>
<keyword evidence="4" id="KW-0648">Protein biosynthesis</keyword>
<proteinExistence type="predicted"/>
<dbReference type="Pfam" id="PF00013">
    <property type="entry name" value="KH_1"/>
    <property type="match status" value="1"/>
</dbReference>
<dbReference type="InterPro" id="IPR015946">
    <property type="entry name" value="KH_dom-like_a/b"/>
</dbReference>
<reference evidence="6" key="4">
    <citation type="submission" date="2020-10" db="EMBL/GenBank/DDBJ databases">
        <title>Dehalococcoides mccartyi of a TCE/Cr reducing biochatode.</title>
        <authorList>
            <person name="Matturro B."/>
        </authorList>
    </citation>
    <scope>NUCLEOTIDE SEQUENCE</scope>
    <source>
        <strain evidence="6">Bin2</strain>
    </source>
</reference>
<keyword evidence="4" id="KW-0251">Elongation factor</keyword>
<dbReference type="Gene3D" id="3.30.300.20">
    <property type="match status" value="1"/>
</dbReference>
<evidence type="ECO:0000313" key="5">
    <source>
        <dbReference type="EMBL" id="CEL25736.1"/>
    </source>
</evidence>
<dbReference type="EMBL" id="LN734822">
    <property type="protein sequence ID" value="CEL25736.1"/>
    <property type="molecule type" value="Genomic_DNA"/>
</dbReference>
<keyword evidence="7" id="KW-1185">Reference proteome</keyword>
<dbReference type="STRING" id="2162.BRM9_0275"/>
<dbReference type="GO" id="GO:0003723">
    <property type="term" value="F:RNA binding"/>
    <property type="evidence" value="ECO:0007669"/>
    <property type="project" value="UniProtKB-UniRule"/>
</dbReference>
<feature type="domain" description="K Homology" evidence="2">
    <location>
        <begin position="61"/>
        <end position="97"/>
    </location>
</feature>
<dbReference type="GO" id="GO:0003746">
    <property type="term" value="F:translation elongation factor activity"/>
    <property type="evidence" value="ECO:0007669"/>
    <property type="project" value="UniProtKB-KW"/>
</dbReference>
<evidence type="ECO:0000313" key="6">
    <source>
        <dbReference type="EMBL" id="MBF4475736.1"/>
    </source>
</evidence>
<dbReference type="InterPro" id="IPR004088">
    <property type="entry name" value="KH_dom_type_1"/>
</dbReference>
<dbReference type="AlphaFoldDB" id="A0A090JV59"/>
<dbReference type="GO" id="GO:0006353">
    <property type="term" value="P:DNA-templated transcription termination"/>
    <property type="evidence" value="ECO:0007669"/>
    <property type="project" value="UniProtKB-KW"/>
</dbReference>
<dbReference type="RefSeq" id="WP_048072591.1">
    <property type="nucleotide sequence ID" value="NZ_CALCVY010000132.1"/>
</dbReference>
<reference evidence="5" key="3">
    <citation type="submission" date="2014-09" db="EMBL/GenBank/DDBJ databases">
        <authorList>
            <person name="Bishop-Lilly K.A."/>
            <person name="Broomall S.M."/>
            <person name="Chain P.S."/>
            <person name="Chertkov O."/>
            <person name="Coyne S.R."/>
            <person name="Daligault H.E."/>
            <person name="Davenport K.W."/>
            <person name="Erkkila T."/>
            <person name="Frey K.G."/>
            <person name="Gibbons H.S."/>
            <person name="Gu W."/>
            <person name="Jaissle J."/>
            <person name="Johnson S.L."/>
            <person name="Koroleva G.I."/>
            <person name="Ladner J.T."/>
            <person name="Lo C.-C."/>
            <person name="Minogue T.D."/>
            <person name="Munk C."/>
            <person name="Palacios G.F."/>
            <person name="Redden C.L."/>
            <person name="Rosenzweig C.N."/>
            <person name="Scholz M.B."/>
            <person name="Teshima H."/>
            <person name="Xu Y."/>
        </authorList>
    </citation>
    <scope>NUCLEOTIDE SEQUENCE</scope>
    <source>
        <strain evidence="5">Mb9</strain>
    </source>
</reference>
<evidence type="ECO:0000313" key="7">
    <source>
        <dbReference type="Proteomes" id="UP000062768"/>
    </source>
</evidence>
<dbReference type="EMBL" id="JADIIL010000035">
    <property type="protein sequence ID" value="MBF4475736.1"/>
    <property type="molecule type" value="Genomic_DNA"/>
</dbReference>
<dbReference type="PROSITE" id="PS50084">
    <property type="entry name" value="KH_TYPE_1"/>
    <property type="match status" value="1"/>
</dbReference>
<accession>A0A090JV59</accession>
<evidence type="ECO:0000313" key="4">
    <source>
        <dbReference type="EMBL" id="CEA13371.1"/>
    </source>
</evidence>
<dbReference type="KEGG" id="mfc:BRM9_0275"/>
<dbReference type="InterPro" id="IPR009019">
    <property type="entry name" value="KH_sf_prok-type"/>
</dbReference>
<reference evidence="3" key="1">
    <citation type="submission" date="2013-12" db="EMBL/GenBank/DDBJ databases">
        <title>The complete genome sequence of Methanobacterium sp. BRM9.</title>
        <authorList>
            <consortium name="Pastoral Greenhouse Gas Research Consortium"/>
            <person name="Kelly W.J."/>
            <person name="Leahy S.C."/>
            <person name="Perry R."/>
            <person name="Li D."/>
            <person name="Altermann E."/>
            <person name="Lambie S.C."/>
            <person name="Attwood G.T."/>
        </authorList>
    </citation>
    <scope>NUCLEOTIDE SEQUENCE [LARGE SCALE GENOMIC DNA]</scope>
    <source>
        <strain evidence="3">BRM9</strain>
    </source>
</reference>
<protein>
    <submittedName>
        <fullName evidence="4 6">Transcription elongation factor NusA</fullName>
    </submittedName>
</protein>
<evidence type="ECO:0000259" key="2">
    <source>
        <dbReference type="Pfam" id="PF00013"/>
    </source>
</evidence>
<evidence type="ECO:0000256" key="1">
    <source>
        <dbReference type="PROSITE-ProRule" id="PRU00117"/>
    </source>
</evidence>
<dbReference type="Proteomes" id="UP000606900">
    <property type="component" value="Unassembled WGS sequence"/>
</dbReference>
<dbReference type="GeneID" id="82850436"/>
<dbReference type="Proteomes" id="UP000062768">
    <property type="component" value="Chromosome I"/>
</dbReference>
<dbReference type="EMBL" id="CP006933">
    <property type="protein sequence ID" value="AIS31104.1"/>
    <property type="molecule type" value="Genomic_DNA"/>
</dbReference>